<organism evidence="1 2">
    <name type="scientific">Naganishia adeliensis</name>
    <dbReference type="NCBI Taxonomy" id="92952"/>
    <lineage>
        <taxon>Eukaryota</taxon>
        <taxon>Fungi</taxon>
        <taxon>Dikarya</taxon>
        <taxon>Basidiomycota</taxon>
        <taxon>Agaricomycotina</taxon>
        <taxon>Tremellomycetes</taxon>
        <taxon>Filobasidiales</taxon>
        <taxon>Filobasidiaceae</taxon>
        <taxon>Naganishia</taxon>
    </lineage>
</organism>
<reference evidence="1" key="1">
    <citation type="submission" date="2023-04" db="EMBL/GenBank/DDBJ databases">
        <title>Draft Genome sequencing of Naganishia species isolated from polar environments using Oxford Nanopore Technology.</title>
        <authorList>
            <person name="Leo P."/>
            <person name="Venkateswaran K."/>
        </authorList>
    </citation>
    <scope>NUCLEOTIDE SEQUENCE</scope>
    <source>
        <strain evidence="1">MNA-CCFEE 5262</strain>
    </source>
</reference>
<dbReference type="EMBL" id="JASBWS010000032">
    <property type="protein sequence ID" value="KAJ9108316.1"/>
    <property type="molecule type" value="Genomic_DNA"/>
</dbReference>
<sequence length="1051" mass="116319">MAIPVPPTNRSNGRGSRPLRISEPTTVVNRKPSSSTRKTKSSTRSTGQLLPFCAHPSLRGITDKLTAIQVARTESRYSSASVAGTGTNNSNALVPPVQLPKVPKPRPKLSDIPPAHRAVWGKFVKGKVPVPGKVKHEKLCGRCGERNHRNAGGNGPFGEAFRVPDSQVGKDGKSAGKSANQRTVTTTTTKTSSVPGNPKMTTTTSVTTTSGPPSTSSNPAPLPIQLYAPDCVLFDDPSALDDFRPRYTRPGPPPPPPTMGGRRRPRRHDPSTAYPTPAHAHTHIHCNCASKRATDPELIASIQGYIHSLFTLKYAQHDLPHSFFDKVREAEKGLIPLLLRDGVVDVARRRGDLGETHGGRKYKTGGKRDIAVAGTASAGNPAAMDPALLGSHRSEVPPAVRPSMSRGTSHDSRASGTMQPRDADQTQRRRGAMAMMTPDLSLNLKLDDFPTPEMVFDMREEMRDVVGEFLSDIFITTATDMSDHIALLADIHGYDSLSCGPPCVCTLSACLPCMINLQFRLINDELVKPFPRDPPDTALVRWSVKAIRGSMISTEAIIGDPKKDSKAGRARTREEEARKRDAVKGGTPYIPIEEIMRQIDASDERDRQQLQDAQRRMGDELWRIALEMDLQVLAKREIKALKEVPDDEFVTLLNEACSPNPEDEHEEEHRVSLSAIQPLPSMLIIVQQLMDLWDEWTSHIPPIDPDYTESEETDYIEAEKEKKNGNEAFTKGLYRRAIRHFTNAIELDPDQPVYPLNRAAAYLKLERWGHAQQDCTTCITLDPRNSKAYYRRALARRAMGYLFDAERDMQAVLALEPKSVAFQIELKDIQELIAHTAETSASSRMTGSRAIPEVQDSKEAKADREANEIKLKQRFDRTVKEKFADIESRPSKNGALTRQRSSSADNLCDMHQFEACLKYGLPEPTCPCGEDHDWDDEDTDGSYEDYDDEDEDDSEDYSDIEEEAATAAEQARARIQNPPTGRTPGSSNQFQPGSIRGSMPLIGNWDNSDELTRSMEAAMLNPGHDSFDQLKQCFADNIFAAMTQHQESQGA</sequence>
<evidence type="ECO:0000313" key="2">
    <source>
        <dbReference type="Proteomes" id="UP001230649"/>
    </source>
</evidence>
<accession>A0ACC2WB62</accession>
<comment type="caution">
    <text evidence="1">The sequence shown here is derived from an EMBL/GenBank/DDBJ whole genome shotgun (WGS) entry which is preliminary data.</text>
</comment>
<protein>
    <submittedName>
        <fullName evidence="1">Uncharacterized protein</fullName>
    </submittedName>
</protein>
<keyword evidence="2" id="KW-1185">Reference proteome</keyword>
<proteinExistence type="predicted"/>
<dbReference type="Proteomes" id="UP001230649">
    <property type="component" value="Unassembled WGS sequence"/>
</dbReference>
<evidence type="ECO:0000313" key="1">
    <source>
        <dbReference type="EMBL" id="KAJ9108316.1"/>
    </source>
</evidence>
<name>A0ACC2WB62_9TREE</name>
<gene>
    <name evidence="1" type="ORF">QFC20_003477</name>
</gene>